<dbReference type="RefSeq" id="WP_152097332.1">
    <property type="nucleotide sequence ID" value="NZ_AP021861.1"/>
</dbReference>
<dbReference type="GO" id="GO:0003677">
    <property type="term" value="F:DNA binding"/>
    <property type="evidence" value="ECO:0007669"/>
    <property type="project" value="InterPro"/>
</dbReference>
<accession>A0A5K7X9W9</accession>
<dbReference type="InterPro" id="IPR036515">
    <property type="entry name" value="Transposase_17_sf"/>
</dbReference>
<dbReference type="AlphaFoldDB" id="A0A5K7X9W9"/>
<evidence type="ECO:0000313" key="2">
    <source>
        <dbReference type="Proteomes" id="UP000326837"/>
    </source>
</evidence>
<evidence type="ECO:0008006" key="3">
    <source>
        <dbReference type="Google" id="ProtNLM"/>
    </source>
</evidence>
<dbReference type="Gene3D" id="3.30.70.1290">
    <property type="entry name" value="Transposase IS200-like"/>
    <property type="match status" value="1"/>
</dbReference>
<dbReference type="Proteomes" id="UP000326837">
    <property type="component" value="Chromosome"/>
</dbReference>
<dbReference type="GO" id="GO:0004803">
    <property type="term" value="F:transposase activity"/>
    <property type="evidence" value="ECO:0007669"/>
    <property type="project" value="InterPro"/>
</dbReference>
<name>A0A5K7X9W9_9BACT</name>
<proteinExistence type="predicted"/>
<dbReference type="SUPFAM" id="SSF143422">
    <property type="entry name" value="Transposase IS200-like"/>
    <property type="match status" value="1"/>
</dbReference>
<protein>
    <recommendedName>
        <fullName evidence="3">Transposase IS200-like domain-containing protein</fullName>
    </recommendedName>
</protein>
<reference evidence="2" key="1">
    <citation type="submission" date="2019-10" db="EMBL/GenBank/DDBJ databases">
        <title>Lacipirellula parvula gen. nov., sp. nov., representing a lineage of planctomycetes widespread in freshwater anoxic habitats, and description of the family Lacipirellulaceae.</title>
        <authorList>
            <person name="Dedysh S.N."/>
            <person name="Kulichevskaya I.S."/>
            <person name="Beletsky A.V."/>
            <person name="Rakitin A.L."/>
            <person name="Mardanov A.V."/>
            <person name="Ivanova A.A."/>
            <person name="Saltykova V.X."/>
            <person name="Rijpstra W.I.C."/>
            <person name="Sinninghe Damste J.S."/>
            <person name="Ravin N.V."/>
        </authorList>
    </citation>
    <scope>NUCLEOTIDE SEQUENCE [LARGE SCALE GENOMIC DNA]</scope>
    <source>
        <strain evidence="2">PX69</strain>
    </source>
</reference>
<dbReference type="EMBL" id="AP021861">
    <property type="protein sequence ID" value="BBO31136.1"/>
    <property type="molecule type" value="Genomic_DNA"/>
</dbReference>
<dbReference type="KEGG" id="lpav:PLANPX_0748"/>
<sequence length="181" mass="20001">MPSDRAFALLETWTCYGQWLPGDPRGYVSNTLTEEGYRAKQNVRGTTYDRDDAATLRRAKSLQKHPALWLTEELAHITAEALLAAAVDREWIILRAAVMSNHVHVVVAECPDDGSAVRRVLKGVSQAKLNDYVGSPKSWWTRGGSDRYLHGEQAIAAAVNYGAQQARMLAAIENNAIVPLK</sequence>
<keyword evidence="2" id="KW-1185">Reference proteome</keyword>
<gene>
    <name evidence="1" type="ORF">PLANPX_0748</name>
</gene>
<dbReference type="GO" id="GO:0006313">
    <property type="term" value="P:DNA transposition"/>
    <property type="evidence" value="ECO:0007669"/>
    <property type="project" value="InterPro"/>
</dbReference>
<organism evidence="1 2">
    <name type="scientific">Lacipirellula parvula</name>
    <dbReference type="NCBI Taxonomy" id="2650471"/>
    <lineage>
        <taxon>Bacteria</taxon>
        <taxon>Pseudomonadati</taxon>
        <taxon>Planctomycetota</taxon>
        <taxon>Planctomycetia</taxon>
        <taxon>Pirellulales</taxon>
        <taxon>Lacipirellulaceae</taxon>
        <taxon>Lacipirellula</taxon>
    </lineage>
</organism>
<evidence type="ECO:0000313" key="1">
    <source>
        <dbReference type="EMBL" id="BBO31136.1"/>
    </source>
</evidence>